<accession>A0A813HPM1</accession>
<dbReference type="InterPro" id="IPR011009">
    <property type="entry name" value="Kinase-like_dom_sf"/>
</dbReference>
<dbReference type="Pfam" id="PF00240">
    <property type="entry name" value="ubiquitin"/>
    <property type="match status" value="1"/>
</dbReference>
<keyword evidence="5" id="KW-0067">ATP-binding</keyword>
<evidence type="ECO:0000256" key="2">
    <source>
        <dbReference type="ARBA" id="ARBA00022679"/>
    </source>
</evidence>
<dbReference type="SMART" id="SM00220">
    <property type="entry name" value="S_TKc"/>
    <property type="match status" value="1"/>
</dbReference>
<dbReference type="PROSITE" id="PS50053">
    <property type="entry name" value="UBIQUITIN_2"/>
    <property type="match status" value="1"/>
</dbReference>
<evidence type="ECO:0000256" key="5">
    <source>
        <dbReference type="ARBA" id="ARBA00022840"/>
    </source>
</evidence>
<dbReference type="EMBL" id="CAJNNV010032524">
    <property type="protein sequence ID" value="CAE8640238.1"/>
    <property type="molecule type" value="Genomic_DNA"/>
</dbReference>
<evidence type="ECO:0000256" key="7">
    <source>
        <dbReference type="SAM" id="MobiDB-lite"/>
    </source>
</evidence>
<organism evidence="10 11">
    <name type="scientific">Polarella glacialis</name>
    <name type="common">Dinoflagellate</name>
    <dbReference type="NCBI Taxonomy" id="89957"/>
    <lineage>
        <taxon>Eukaryota</taxon>
        <taxon>Sar</taxon>
        <taxon>Alveolata</taxon>
        <taxon>Dinophyceae</taxon>
        <taxon>Suessiales</taxon>
        <taxon>Suessiaceae</taxon>
        <taxon>Polarella</taxon>
    </lineage>
</organism>
<evidence type="ECO:0000313" key="11">
    <source>
        <dbReference type="Proteomes" id="UP000654075"/>
    </source>
</evidence>
<name>A0A813HPM1_POLGL</name>
<keyword evidence="4" id="KW-0418">Kinase</keyword>
<gene>
    <name evidence="10" type="ORF">PGLA1383_LOCUS55145</name>
</gene>
<dbReference type="Pfam" id="PF00069">
    <property type="entry name" value="Pkinase"/>
    <property type="match status" value="1"/>
</dbReference>
<dbReference type="Gene3D" id="3.10.20.90">
    <property type="entry name" value="Phosphatidylinositol 3-kinase Catalytic Subunit, Chain A, domain 1"/>
    <property type="match status" value="1"/>
</dbReference>
<dbReference type="GO" id="GO:0005524">
    <property type="term" value="F:ATP binding"/>
    <property type="evidence" value="ECO:0007669"/>
    <property type="project" value="UniProtKB-KW"/>
</dbReference>
<keyword evidence="2" id="KW-0808">Transferase</keyword>
<proteinExistence type="predicted"/>
<dbReference type="SUPFAM" id="SSF56112">
    <property type="entry name" value="Protein kinase-like (PK-like)"/>
    <property type="match status" value="1"/>
</dbReference>
<dbReference type="PROSITE" id="PS50011">
    <property type="entry name" value="PROTEIN_KINASE_DOM"/>
    <property type="match status" value="1"/>
</dbReference>
<evidence type="ECO:0000256" key="4">
    <source>
        <dbReference type="ARBA" id="ARBA00022777"/>
    </source>
</evidence>
<feature type="domain" description="Ubiquitin-like" evidence="9">
    <location>
        <begin position="1"/>
        <end position="75"/>
    </location>
</feature>
<dbReference type="SUPFAM" id="SSF54236">
    <property type="entry name" value="Ubiquitin-like"/>
    <property type="match status" value="1"/>
</dbReference>
<evidence type="ECO:0000259" key="9">
    <source>
        <dbReference type="PROSITE" id="PS50053"/>
    </source>
</evidence>
<dbReference type="AlphaFoldDB" id="A0A813HPM1"/>
<dbReference type="CDD" id="cd00180">
    <property type="entry name" value="PKc"/>
    <property type="match status" value="1"/>
</dbReference>
<sequence>MQIFVRTPSSSSSSKQISVTVNAQDAVETLKELVSDIGGFPFELLRLTFCSRPLDDSRRVGDYGLTKGDTLQAHLAAIQTPYRPGPDSHGVPVDVTVRFNDHKLLIFKEEAKGRVLAKTRKKERLTFNLKLWDMNRQSWIEGVSSLAFGGVEFRPSLPLPTCTRFRAVVSLVDAGLPDIAVSDWHFETIHKLSLLVVINRDSLAWRLPRRQRHKIEFQFRRPRKRHDLAQLWNQIPQGADFLKHSSPPLVFCQGNRLSWPLTSSSWLQYGAEIIILPTQGLFDRATALAAFCEALAKYLASAGPSQAAVEVAATLLAARSRLAESQESLRARPSHQAVLDRDMARKQLVQAMRASEALAAPLAEAAQRAANAADTLRAATKALALGSNNNINNNINNNNNSVAVTNRAAARIPGRNLAAAAAKALDALNNREAASLFRGSAAQLLEAVHNSRPTNAPGDHPAVAQGLHATAYGCWDQLQPLVVSAKEAALALASAADVSEVAQLSLSFSAAAQELPAAEAALSQTEQIAESLQKLEALLDDLDEAAATVRRQQVELSLQRGAKRRRRLYKTSPSPERNTGQEDGAALAPGQAALRQADKAVHEAMLALAPAVSEFPEVLHVFGTAMPEELMSVFRPQRVIQSYYDNVVTNTTGRHRVLLGTSPDGIRVAVKEFVASSTGTQKRFFHEVSILRRLAHPHVVEVRGVFMGVDGPPAYYVEMPAYPGGSLDTWAEQHRGLPLMRAFLHVASALEHIHGHHVVHRDVKPANIFVDAEGCARLGDFDVAVSQAQRTAVAFTTIAFAGTEGFAAPETLPPSCKCATSASDMFSFGATMAAVGILSGTGLTATAESLMALLCSADPVPRPSAAEARLHPCFAEVQAAALALPRRCCICLDAGFFQADGECCGAAGHFVCRPCLGKHVAADATRDPLARKAREGRVGCPLAPRECSSLFSDGDVARTLSREAFAAYMRQREQLVESRLAREAELEMQSQLKAEVARLRAMDERQRRVHLAVHQLEDLLVLKCPRCSAAFADFEGCCALHCSRCPCKFCAWCFRDCGENSNQAHQHVAGCTEKPQGLLDPLFVEQEAWISFQKTRRRAKVEAALQQIEADVRADVRAAVAAQLRAL</sequence>
<dbReference type="InterPro" id="IPR008271">
    <property type="entry name" value="Ser/Thr_kinase_AS"/>
</dbReference>
<dbReference type="Gene3D" id="1.10.510.10">
    <property type="entry name" value="Transferase(Phosphotransferase) domain 1"/>
    <property type="match status" value="1"/>
</dbReference>
<reference evidence="10" key="1">
    <citation type="submission" date="2021-02" db="EMBL/GenBank/DDBJ databases">
        <authorList>
            <person name="Dougan E. K."/>
            <person name="Rhodes N."/>
            <person name="Thang M."/>
            <person name="Chan C."/>
        </authorList>
    </citation>
    <scope>NUCLEOTIDE SEQUENCE</scope>
</reference>
<feature type="region of interest" description="Disordered" evidence="7">
    <location>
        <begin position="564"/>
        <end position="584"/>
    </location>
</feature>
<evidence type="ECO:0000256" key="1">
    <source>
        <dbReference type="ARBA" id="ARBA00012513"/>
    </source>
</evidence>
<comment type="caution">
    <text evidence="10">The sequence shown here is derived from an EMBL/GenBank/DDBJ whole genome shotgun (WGS) entry which is preliminary data.</text>
</comment>
<keyword evidence="11" id="KW-1185">Reference proteome</keyword>
<dbReference type="InterPro" id="IPR050660">
    <property type="entry name" value="NEK_Ser/Thr_kinase"/>
</dbReference>
<dbReference type="Proteomes" id="UP000654075">
    <property type="component" value="Unassembled WGS sequence"/>
</dbReference>
<dbReference type="PANTHER" id="PTHR43671">
    <property type="entry name" value="SERINE/THREONINE-PROTEIN KINASE NEK"/>
    <property type="match status" value="1"/>
</dbReference>
<dbReference type="PANTHER" id="PTHR43671:SF13">
    <property type="entry name" value="SERINE_THREONINE-PROTEIN KINASE NEK2"/>
    <property type="match status" value="1"/>
</dbReference>
<dbReference type="OrthoDB" id="1885901at2759"/>
<dbReference type="SMART" id="SM00213">
    <property type="entry name" value="UBQ"/>
    <property type="match status" value="1"/>
</dbReference>
<evidence type="ECO:0000256" key="6">
    <source>
        <dbReference type="SAM" id="Coils"/>
    </source>
</evidence>
<dbReference type="CDD" id="cd17039">
    <property type="entry name" value="Ubl_ubiquitin_like"/>
    <property type="match status" value="1"/>
</dbReference>
<dbReference type="InterPro" id="IPR000626">
    <property type="entry name" value="Ubiquitin-like_dom"/>
</dbReference>
<dbReference type="GO" id="GO:0004674">
    <property type="term" value="F:protein serine/threonine kinase activity"/>
    <property type="evidence" value="ECO:0007669"/>
    <property type="project" value="UniProtKB-EC"/>
</dbReference>
<dbReference type="InterPro" id="IPR029071">
    <property type="entry name" value="Ubiquitin-like_domsf"/>
</dbReference>
<feature type="domain" description="Protein kinase" evidence="8">
    <location>
        <begin position="634"/>
        <end position="874"/>
    </location>
</feature>
<protein>
    <recommendedName>
        <fullName evidence="1">non-specific serine/threonine protein kinase</fullName>
        <ecNumber evidence="1">2.7.11.1</ecNumber>
    </recommendedName>
</protein>
<dbReference type="PROSITE" id="PS00108">
    <property type="entry name" value="PROTEIN_KINASE_ST"/>
    <property type="match status" value="1"/>
</dbReference>
<evidence type="ECO:0000256" key="3">
    <source>
        <dbReference type="ARBA" id="ARBA00022741"/>
    </source>
</evidence>
<evidence type="ECO:0000259" key="8">
    <source>
        <dbReference type="PROSITE" id="PS50011"/>
    </source>
</evidence>
<keyword evidence="3" id="KW-0547">Nucleotide-binding</keyword>
<dbReference type="EC" id="2.7.11.1" evidence="1"/>
<evidence type="ECO:0000313" key="10">
    <source>
        <dbReference type="EMBL" id="CAE8640238.1"/>
    </source>
</evidence>
<feature type="coiled-coil region" evidence="6">
    <location>
        <begin position="525"/>
        <end position="555"/>
    </location>
</feature>
<dbReference type="InterPro" id="IPR000719">
    <property type="entry name" value="Prot_kinase_dom"/>
</dbReference>
<keyword evidence="6" id="KW-0175">Coiled coil</keyword>